<sequence>MRPMFILAFLPVVLFALEPVNLIKDAGFEKDSEVWLERSEIHGPGGFDSTVYNRHDPDSVYIGNYCGSIDGRKRPAQNLPFNYGIEGQFYQVLPYSKKLKDLDSLGFFHMTLFRNEGSKYSAWDYGTSLYFTKPSDGVLIEVVYDWGAPDLTPTPDNPSYKHFPDTIANEGTWYDLKRDLKADLIGLKKLSEDIELDTFLLFGASWLISGAWRGQKAFFDGVRLTGYADYDVGVKEILSGDSIQPSMIYIPEARIKNFGRENAPEFYVIAEVWEEETRIYYDSLPWSLDSDTEDIVSFKELILEPPLVPQYTLTIRTVMEPDECDEDDEVSRTLFYSAIAEKPVVNDFNLEVKGFCSDGVLRVSYSLPFGESGTLTLYDATGRRIERMTVRESGEKSFSASLPSGVYFVRLESADLTITRKAVLLR</sequence>
<protein>
    <recommendedName>
        <fullName evidence="3">Secretion system C-terminal sorting domain-containing protein</fullName>
    </recommendedName>
</protein>
<reference evidence="1 2" key="1">
    <citation type="submission" date="2017-06" db="EMBL/GenBank/DDBJ databases">
        <title>Novel microbial phyla capable of carbon fixation and sulfur reduction in deep-sea sediments.</title>
        <authorList>
            <person name="Huang J."/>
            <person name="Baker B."/>
            <person name="Wang Y."/>
        </authorList>
    </citation>
    <scope>NUCLEOTIDE SEQUENCE [LARGE SCALE GENOMIC DNA]</scope>
    <source>
        <strain evidence="1">B3_TA06</strain>
    </source>
</reference>
<dbReference type="AlphaFoldDB" id="A0A532V7Q3"/>
<proteinExistence type="predicted"/>
<dbReference type="NCBIfam" id="TIGR04183">
    <property type="entry name" value="Por_Secre_tail"/>
    <property type="match status" value="1"/>
</dbReference>
<comment type="caution">
    <text evidence="1">The sequence shown here is derived from an EMBL/GenBank/DDBJ whole genome shotgun (WGS) entry which is preliminary data.</text>
</comment>
<dbReference type="Proteomes" id="UP000317778">
    <property type="component" value="Unassembled WGS sequence"/>
</dbReference>
<dbReference type="EMBL" id="NJBO01000007">
    <property type="protein sequence ID" value="TKJ42997.1"/>
    <property type="molecule type" value="Genomic_DNA"/>
</dbReference>
<gene>
    <name evidence="1" type="ORF">CEE36_05795</name>
</gene>
<dbReference type="InterPro" id="IPR026444">
    <property type="entry name" value="Secre_tail"/>
</dbReference>
<name>A0A532V7Q3_UNCT6</name>
<evidence type="ECO:0000313" key="1">
    <source>
        <dbReference type="EMBL" id="TKJ42997.1"/>
    </source>
</evidence>
<evidence type="ECO:0008006" key="3">
    <source>
        <dbReference type="Google" id="ProtNLM"/>
    </source>
</evidence>
<organism evidence="1 2">
    <name type="scientific">candidate division TA06 bacterium B3_TA06</name>
    <dbReference type="NCBI Taxonomy" id="2012487"/>
    <lineage>
        <taxon>Bacteria</taxon>
        <taxon>Bacteria division TA06</taxon>
    </lineage>
</organism>
<evidence type="ECO:0000313" key="2">
    <source>
        <dbReference type="Proteomes" id="UP000317778"/>
    </source>
</evidence>
<accession>A0A532V7Q3</accession>